<feature type="domain" description="ABC transporter" evidence="9">
    <location>
        <begin position="262"/>
        <end position="500"/>
    </location>
</feature>
<dbReference type="SMART" id="SM00382">
    <property type="entry name" value="AAA"/>
    <property type="match status" value="2"/>
</dbReference>
<evidence type="ECO:0000256" key="5">
    <source>
        <dbReference type="ARBA" id="ARBA00022741"/>
    </source>
</evidence>
<keyword evidence="2" id="KW-0813">Transport</keyword>
<evidence type="ECO:0000256" key="8">
    <source>
        <dbReference type="ARBA" id="ARBA00023136"/>
    </source>
</evidence>
<keyword evidence="7" id="KW-1278">Translocase</keyword>
<dbReference type="InterPro" id="IPR050107">
    <property type="entry name" value="ABC_carbohydrate_import_ATPase"/>
</dbReference>
<reference evidence="10 11" key="1">
    <citation type="submission" date="2016-10" db="EMBL/GenBank/DDBJ databases">
        <authorList>
            <person name="de Groot N.N."/>
        </authorList>
    </citation>
    <scope>NUCLEOTIDE SEQUENCE [LARGE SCALE GENOMIC DNA]</scope>
    <source>
        <strain evidence="10 11">DSM 43941</strain>
    </source>
</reference>
<sequence length="500" mass="53632">MTDDATPRLRLTAISKRFGAVRAIQHADLTVRAGQVHALVGENGAGKSTMIKIVAGAVIADTGEIEFEGEPARITSTTDAIGRGIATVYQEPQLFPELTVAENVFLGREIKKAGRVDWAAQNAKVVELLDLLGLPERYATAEVGTLSVADQQQVSIAKALAADAKVLILDEPSAILTDAEIEVLFGVVKRLTDTGVSVIYISHRLDELFRIADEVTVMRDGRTIGTYDIKDLTVRQIAHLMVGEELSDARPHREVPPGPAVLELRDLSRTGKFKNVDVAVRAGEIVALYGLVGSGVSEIAACVYGIDRATSGELIIAGEKTTLKNPQHAQRLGIALLPANRKVEGMFGFQSIAFNISAGHLRKMSRFGTIIDRALEKSKAQELIKRLAVKTPHERQAINAMSGGNAQKVVLARQLVERPKVLVLAEPTQGVDVGAKEEIHRLITELAEEGTAVLVVTSDLPEALRIADRIQVVRGGTTTDEFGPDASQVDLLAAAAGGRE</sequence>
<evidence type="ECO:0000256" key="4">
    <source>
        <dbReference type="ARBA" id="ARBA00022737"/>
    </source>
</evidence>
<evidence type="ECO:0000259" key="9">
    <source>
        <dbReference type="PROSITE" id="PS50893"/>
    </source>
</evidence>
<organism evidence="10 11">
    <name type="scientific">Actinoplanes derwentensis</name>
    <dbReference type="NCBI Taxonomy" id="113562"/>
    <lineage>
        <taxon>Bacteria</taxon>
        <taxon>Bacillati</taxon>
        <taxon>Actinomycetota</taxon>
        <taxon>Actinomycetes</taxon>
        <taxon>Micromonosporales</taxon>
        <taxon>Micromonosporaceae</taxon>
        <taxon>Actinoplanes</taxon>
    </lineage>
</organism>
<feature type="domain" description="ABC transporter" evidence="9">
    <location>
        <begin position="9"/>
        <end position="245"/>
    </location>
</feature>
<dbReference type="GO" id="GO:0005886">
    <property type="term" value="C:plasma membrane"/>
    <property type="evidence" value="ECO:0007669"/>
    <property type="project" value="UniProtKB-SubCell"/>
</dbReference>
<protein>
    <submittedName>
        <fullName evidence="10">Monosaccharide ABC transporter ATP-binding protein, CUT2 family</fullName>
    </submittedName>
</protein>
<dbReference type="AlphaFoldDB" id="A0A1H2ACK0"/>
<dbReference type="InterPro" id="IPR017871">
    <property type="entry name" value="ABC_transporter-like_CS"/>
</dbReference>
<gene>
    <name evidence="10" type="ORF">SAMN04489716_3787</name>
</gene>
<dbReference type="SUPFAM" id="SSF52540">
    <property type="entry name" value="P-loop containing nucleoside triphosphate hydrolases"/>
    <property type="match status" value="2"/>
</dbReference>
<dbReference type="InterPro" id="IPR027417">
    <property type="entry name" value="P-loop_NTPase"/>
</dbReference>
<evidence type="ECO:0000256" key="1">
    <source>
        <dbReference type="ARBA" id="ARBA00004202"/>
    </source>
</evidence>
<keyword evidence="5" id="KW-0547">Nucleotide-binding</keyword>
<dbReference type="FunFam" id="3.40.50.300:FF:000127">
    <property type="entry name" value="Ribose import ATP-binding protein RbsA"/>
    <property type="match status" value="1"/>
</dbReference>
<dbReference type="PANTHER" id="PTHR43790">
    <property type="entry name" value="CARBOHYDRATE TRANSPORT ATP-BINDING PROTEIN MG119-RELATED"/>
    <property type="match status" value="1"/>
</dbReference>
<dbReference type="OrthoDB" id="39350at2"/>
<proteinExistence type="predicted"/>
<evidence type="ECO:0000313" key="10">
    <source>
        <dbReference type="EMBL" id="SDT43725.1"/>
    </source>
</evidence>
<accession>A0A1H2ACK0</accession>
<dbReference type="Pfam" id="PF00005">
    <property type="entry name" value="ABC_tran"/>
    <property type="match status" value="2"/>
</dbReference>
<dbReference type="Proteomes" id="UP000198688">
    <property type="component" value="Chromosome I"/>
</dbReference>
<dbReference type="STRING" id="113562.SAMN04489716_3787"/>
<comment type="subcellular location">
    <subcellularLocation>
        <location evidence="1">Cell membrane</location>
        <topology evidence="1">Peripheral membrane protein</topology>
    </subcellularLocation>
</comment>
<keyword evidence="6 10" id="KW-0067">ATP-binding</keyword>
<dbReference type="PROSITE" id="PS00211">
    <property type="entry name" value="ABC_TRANSPORTER_1"/>
    <property type="match status" value="1"/>
</dbReference>
<dbReference type="CDD" id="cd03216">
    <property type="entry name" value="ABC_Carb_Monos_I"/>
    <property type="match status" value="1"/>
</dbReference>
<evidence type="ECO:0000256" key="3">
    <source>
        <dbReference type="ARBA" id="ARBA00022475"/>
    </source>
</evidence>
<keyword evidence="8" id="KW-0472">Membrane</keyword>
<name>A0A1H2ACK0_9ACTN</name>
<dbReference type="GO" id="GO:0016887">
    <property type="term" value="F:ATP hydrolysis activity"/>
    <property type="evidence" value="ECO:0007669"/>
    <property type="project" value="InterPro"/>
</dbReference>
<evidence type="ECO:0000256" key="7">
    <source>
        <dbReference type="ARBA" id="ARBA00022967"/>
    </source>
</evidence>
<dbReference type="InterPro" id="IPR003439">
    <property type="entry name" value="ABC_transporter-like_ATP-bd"/>
</dbReference>
<dbReference type="RefSeq" id="WP_092545849.1">
    <property type="nucleotide sequence ID" value="NZ_BOMJ01000055.1"/>
</dbReference>
<keyword evidence="4" id="KW-0677">Repeat</keyword>
<keyword evidence="11" id="KW-1185">Reference proteome</keyword>
<dbReference type="CDD" id="cd03215">
    <property type="entry name" value="ABC_Carb_Monos_II"/>
    <property type="match status" value="1"/>
</dbReference>
<dbReference type="Gene3D" id="3.40.50.300">
    <property type="entry name" value="P-loop containing nucleotide triphosphate hydrolases"/>
    <property type="match status" value="2"/>
</dbReference>
<dbReference type="PROSITE" id="PS50893">
    <property type="entry name" value="ABC_TRANSPORTER_2"/>
    <property type="match status" value="2"/>
</dbReference>
<evidence type="ECO:0000256" key="6">
    <source>
        <dbReference type="ARBA" id="ARBA00022840"/>
    </source>
</evidence>
<keyword evidence="3" id="KW-1003">Cell membrane</keyword>
<dbReference type="GO" id="GO:0005524">
    <property type="term" value="F:ATP binding"/>
    <property type="evidence" value="ECO:0007669"/>
    <property type="project" value="UniProtKB-KW"/>
</dbReference>
<evidence type="ECO:0000313" key="11">
    <source>
        <dbReference type="Proteomes" id="UP000198688"/>
    </source>
</evidence>
<dbReference type="InterPro" id="IPR003593">
    <property type="entry name" value="AAA+_ATPase"/>
</dbReference>
<dbReference type="PANTHER" id="PTHR43790:SF9">
    <property type="entry name" value="GALACTOFURANOSE TRANSPORTER ATP-BINDING PROTEIN YTFR"/>
    <property type="match status" value="1"/>
</dbReference>
<evidence type="ECO:0000256" key="2">
    <source>
        <dbReference type="ARBA" id="ARBA00022448"/>
    </source>
</evidence>
<dbReference type="EMBL" id="LT629758">
    <property type="protein sequence ID" value="SDT43725.1"/>
    <property type="molecule type" value="Genomic_DNA"/>
</dbReference>